<reference evidence="1 2" key="1">
    <citation type="submission" date="2019-04" db="EMBL/GenBank/DDBJ databases">
        <title>Fungal friends and foes A comparative genomics study of 23 Aspergillus species from section Flavi.</title>
        <authorList>
            <consortium name="DOE Joint Genome Institute"/>
            <person name="Kjaerbolling I."/>
            <person name="Vesth T.C."/>
            <person name="Frisvad J.C."/>
            <person name="Nybo J.L."/>
            <person name="Theobald S."/>
            <person name="Kildgaard S."/>
            <person name="Petersen T.I."/>
            <person name="Kuo A."/>
            <person name="Sato A."/>
            <person name="Lyhne E.K."/>
            <person name="Kogle M.E."/>
            <person name="Wiebenga A."/>
            <person name="Kun R.S."/>
            <person name="Lubbers R.J."/>
            <person name="Makela M.R."/>
            <person name="Barry K."/>
            <person name="Chovatia M."/>
            <person name="Clum A."/>
            <person name="Daum C."/>
            <person name="Haridas S."/>
            <person name="He G."/>
            <person name="LaButti K."/>
            <person name="Lipzen A."/>
            <person name="Mondo S."/>
            <person name="Pangilinan J."/>
            <person name="Riley R."/>
            <person name="Salamov A."/>
            <person name="Simmons B.A."/>
            <person name="Magnuson J.K."/>
            <person name="Henrissat B."/>
            <person name="Mortensen U.H."/>
            <person name="Larsen T.O."/>
            <person name="De vries R.P."/>
            <person name="Grigoriev I.V."/>
            <person name="Machida M."/>
            <person name="Baker S.E."/>
            <person name="Andersen M.R."/>
        </authorList>
    </citation>
    <scope>NUCLEOTIDE SEQUENCE [LARGE SCALE GENOMIC DNA]</scope>
    <source>
        <strain evidence="1 2">CBS 117618</strain>
    </source>
</reference>
<proteinExistence type="predicted"/>
<name>A0A5N6DGG3_ASPPA</name>
<dbReference type="VEuPathDB" id="FungiDB:BDV34DRAFT_197769"/>
<dbReference type="EMBL" id="ML734982">
    <property type="protein sequence ID" value="KAB8204225.1"/>
    <property type="molecule type" value="Genomic_DNA"/>
</dbReference>
<dbReference type="Proteomes" id="UP000326532">
    <property type="component" value="Unassembled WGS sequence"/>
</dbReference>
<evidence type="ECO:0000313" key="2">
    <source>
        <dbReference type="Proteomes" id="UP000326532"/>
    </source>
</evidence>
<gene>
    <name evidence="1" type="ORF">BDV34DRAFT_197769</name>
</gene>
<evidence type="ECO:0000313" key="1">
    <source>
        <dbReference type="EMBL" id="KAB8204225.1"/>
    </source>
</evidence>
<organism evidence="1 2">
    <name type="scientific">Aspergillus parasiticus</name>
    <dbReference type="NCBI Taxonomy" id="5067"/>
    <lineage>
        <taxon>Eukaryota</taxon>
        <taxon>Fungi</taxon>
        <taxon>Dikarya</taxon>
        <taxon>Ascomycota</taxon>
        <taxon>Pezizomycotina</taxon>
        <taxon>Eurotiomycetes</taxon>
        <taxon>Eurotiomycetidae</taxon>
        <taxon>Eurotiales</taxon>
        <taxon>Aspergillaceae</taxon>
        <taxon>Aspergillus</taxon>
        <taxon>Aspergillus subgen. Circumdati</taxon>
    </lineage>
</organism>
<keyword evidence="2" id="KW-1185">Reference proteome</keyword>
<dbReference type="AlphaFoldDB" id="A0A5N6DGG3"/>
<protein>
    <submittedName>
        <fullName evidence="1">Uncharacterized protein</fullName>
    </submittedName>
</protein>
<accession>A0A5N6DGG3</accession>
<sequence length="131" mass="14842">MNIPRFIHLLAREPSYAMKSCGSIRTTLPSETMEEKDDPVTTCTSEAAAPIPTDLPLTDTRPTLACVPARRFHGLMPLQLAKKWANARLAQQNARERRRAFIKSFELRVLDISSTWPHTELQLVSEQNEVL</sequence>